<dbReference type="PANTHER" id="PTHR43370:SF1">
    <property type="entry name" value="GUANOSINE ABC TRANSPORTER PERMEASE PROTEIN NUPQ"/>
    <property type="match status" value="1"/>
</dbReference>
<feature type="transmembrane region" description="Helical" evidence="6">
    <location>
        <begin position="88"/>
        <end position="111"/>
    </location>
</feature>
<dbReference type="EMBL" id="CAEZTU010000021">
    <property type="protein sequence ID" value="CAB4577422.1"/>
    <property type="molecule type" value="Genomic_DNA"/>
</dbReference>
<gene>
    <name evidence="7" type="ORF">UFOPK1740_00656</name>
</gene>
<accession>A0A6J6ELZ5</accession>
<evidence type="ECO:0000313" key="7">
    <source>
        <dbReference type="EMBL" id="CAB4577422.1"/>
    </source>
</evidence>
<dbReference type="AlphaFoldDB" id="A0A6J6ELZ5"/>
<keyword evidence="3 6" id="KW-0812">Transmembrane</keyword>
<evidence type="ECO:0000256" key="1">
    <source>
        <dbReference type="ARBA" id="ARBA00004651"/>
    </source>
</evidence>
<feature type="transmembrane region" description="Helical" evidence="6">
    <location>
        <begin position="251"/>
        <end position="276"/>
    </location>
</feature>
<evidence type="ECO:0000256" key="5">
    <source>
        <dbReference type="ARBA" id="ARBA00023136"/>
    </source>
</evidence>
<evidence type="ECO:0000256" key="3">
    <source>
        <dbReference type="ARBA" id="ARBA00022692"/>
    </source>
</evidence>
<sequence>MLDFISENRKPIITLALVTVIAYVFYFLDEIKTTSVLVFGWGYAVPLVLAAMVGIIGERTGVVNIGIEGQMLMSAFASFFGSVITGNIYLGMVIGISAGLVMGAFLAVAAVKWEMDQIIAGVVINIVAAGLTSFFYAPGKTLPQLMPVVSIPILSDIPLIGPVFFRNGLFALATLFIVLAVNYAIFKTRWGLRSRSVGEYPSAADAAGINVLRIRMVNVTLAGALAGCAGAFLALEAAGTFARGLTAGRGFLALAIMIFGAWNPMGALAAALFFGLSTAIASQLQADEVINIPQQFVNLLPFVMTLVVLAIAVGRVRPPAAAGQPYTKEG</sequence>
<feature type="transmembrane region" description="Helical" evidence="6">
    <location>
        <begin position="219"/>
        <end position="239"/>
    </location>
</feature>
<dbReference type="Pfam" id="PF02653">
    <property type="entry name" value="BPD_transp_2"/>
    <property type="match status" value="1"/>
</dbReference>
<dbReference type="PANTHER" id="PTHR43370">
    <property type="entry name" value="SUGAR ABC TRANSPORTER INTEGRAL MEMBRANE PROTEIN-RELATED"/>
    <property type="match status" value="1"/>
</dbReference>
<dbReference type="GO" id="GO:0005886">
    <property type="term" value="C:plasma membrane"/>
    <property type="evidence" value="ECO:0007669"/>
    <property type="project" value="UniProtKB-SubCell"/>
</dbReference>
<feature type="transmembrane region" description="Helical" evidence="6">
    <location>
        <begin position="118"/>
        <end position="137"/>
    </location>
</feature>
<feature type="transmembrane region" description="Helical" evidence="6">
    <location>
        <begin position="164"/>
        <end position="186"/>
    </location>
</feature>
<evidence type="ECO:0000256" key="2">
    <source>
        <dbReference type="ARBA" id="ARBA00022475"/>
    </source>
</evidence>
<dbReference type="GO" id="GO:0022857">
    <property type="term" value="F:transmembrane transporter activity"/>
    <property type="evidence" value="ECO:0007669"/>
    <property type="project" value="InterPro"/>
</dbReference>
<dbReference type="InterPro" id="IPR001851">
    <property type="entry name" value="ABC_transp_permease"/>
</dbReference>
<comment type="subcellular location">
    <subcellularLocation>
        <location evidence="1">Cell membrane</location>
        <topology evidence="1">Multi-pass membrane protein</topology>
    </subcellularLocation>
</comment>
<proteinExistence type="predicted"/>
<evidence type="ECO:0000256" key="4">
    <source>
        <dbReference type="ARBA" id="ARBA00022989"/>
    </source>
</evidence>
<reference evidence="7" key="1">
    <citation type="submission" date="2020-05" db="EMBL/GenBank/DDBJ databases">
        <authorList>
            <person name="Chiriac C."/>
            <person name="Salcher M."/>
            <person name="Ghai R."/>
            <person name="Kavagutti S V."/>
        </authorList>
    </citation>
    <scope>NUCLEOTIDE SEQUENCE</scope>
</reference>
<feature type="transmembrane region" description="Helical" evidence="6">
    <location>
        <begin position="12"/>
        <end position="28"/>
    </location>
</feature>
<feature type="transmembrane region" description="Helical" evidence="6">
    <location>
        <begin position="296"/>
        <end position="316"/>
    </location>
</feature>
<keyword evidence="5 6" id="KW-0472">Membrane</keyword>
<keyword evidence="2" id="KW-1003">Cell membrane</keyword>
<organism evidence="7">
    <name type="scientific">freshwater metagenome</name>
    <dbReference type="NCBI Taxonomy" id="449393"/>
    <lineage>
        <taxon>unclassified sequences</taxon>
        <taxon>metagenomes</taxon>
        <taxon>ecological metagenomes</taxon>
    </lineage>
</organism>
<keyword evidence="4 6" id="KW-1133">Transmembrane helix</keyword>
<protein>
    <submittedName>
        <fullName evidence="7">Unannotated protein</fullName>
    </submittedName>
</protein>
<name>A0A6J6ELZ5_9ZZZZ</name>
<dbReference type="CDD" id="cd06580">
    <property type="entry name" value="TM_PBP1_transp_TpRbsC_like"/>
    <property type="match status" value="1"/>
</dbReference>
<feature type="transmembrane region" description="Helical" evidence="6">
    <location>
        <begin position="34"/>
        <end position="55"/>
    </location>
</feature>
<evidence type="ECO:0000256" key="6">
    <source>
        <dbReference type="SAM" id="Phobius"/>
    </source>
</evidence>